<dbReference type="PANTHER" id="PTHR43875:SF15">
    <property type="entry name" value="TREHALOSE IMPORT ATP-BINDING PROTEIN SUGC"/>
    <property type="match status" value="1"/>
</dbReference>
<dbReference type="NCBIfam" id="NF008653">
    <property type="entry name" value="PRK11650.1"/>
    <property type="match status" value="1"/>
</dbReference>
<dbReference type="GO" id="GO:0008643">
    <property type="term" value="P:carbohydrate transport"/>
    <property type="evidence" value="ECO:0007669"/>
    <property type="project" value="InterPro"/>
</dbReference>
<dbReference type="FunFam" id="3.40.50.300:FF:000042">
    <property type="entry name" value="Maltose/maltodextrin ABC transporter, ATP-binding protein"/>
    <property type="match status" value="1"/>
</dbReference>
<dbReference type="Pfam" id="PF00005">
    <property type="entry name" value="ABC_tran"/>
    <property type="match status" value="1"/>
</dbReference>
<keyword evidence="1" id="KW-0813">Transport</keyword>
<dbReference type="PROSITE" id="PS00211">
    <property type="entry name" value="ABC_TRANSPORTER_1"/>
    <property type="match status" value="1"/>
</dbReference>
<dbReference type="SMART" id="SM00382">
    <property type="entry name" value="AAA"/>
    <property type="match status" value="1"/>
</dbReference>
<dbReference type="InterPro" id="IPR015855">
    <property type="entry name" value="ABC_transpr_MalK-like"/>
</dbReference>
<evidence type="ECO:0000256" key="5">
    <source>
        <dbReference type="ARBA" id="ARBA00022967"/>
    </source>
</evidence>
<keyword evidence="6" id="KW-0472">Membrane</keyword>
<dbReference type="InterPro" id="IPR008995">
    <property type="entry name" value="Mo/tungstate-bd_C_term_dom"/>
</dbReference>
<evidence type="ECO:0000256" key="4">
    <source>
        <dbReference type="ARBA" id="ARBA00022840"/>
    </source>
</evidence>
<dbReference type="Gene3D" id="2.40.50.140">
    <property type="entry name" value="Nucleic acid-binding proteins"/>
    <property type="match status" value="1"/>
</dbReference>
<evidence type="ECO:0000256" key="6">
    <source>
        <dbReference type="ARBA" id="ARBA00023136"/>
    </source>
</evidence>
<evidence type="ECO:0000313" key="8">
    <source>
        <dbReference type="EMBL" id="KGX86999.1"/>
    </source>
</evidence>
<feature type="domain" description="ABC transporter" evidence="7">
    <location>
        <begin position="4"/>
        <end position="236"/>
    </location>
</feature>
<dbReference type="InterPro" id="IPR003593">
    <property type="entry name" value="AAA+_ATPase"/>
</dbReference>
<dbReference type="PROSITE" id="PS50893">
    <property type="entry name" value="ABC_TRANSPORTER_2"/>
    <property type="match status" value="1"/>
</dbReference>
<name>A0A0A5G4P9_9BACI</name>
<dbReference type="PANTHER" id="PTHR43875">
    <property type="entry name" value="MALTODEXTRIN IMPORT ATP-BINDING PROTEIN MSMX"/>
    <property type="match status" value="1"/>
</dbReference>
<dbReference type="AlphaFoldDB" id="A0A0A5G4P9"/>
<dbReference type="SUPFAM" id="SSF50331">
    <property type="entry name" value="MOP-like"/>
    <property type="match status" value="1"/>
</dbReference>
<dbReference type="Gene3D" id="2.40.50.100">
    <property type="match status" value="1"/>
</dbReference>
<sequence>MAKIRMVDLSKQYDNQDRKTIDRFNLNIEEQEFVVIVGPSGCGKSTMLRMLAGLESISDGELWMNDKVVNDIPPKDRDIALVFQNYALYPHLSVFDNIAFGLKIRKTPKDQIKKQVEKTADILGLTDYLKHKPKSLSGGQKQRVALGRAIVRNANIFLMDEPLSNLDAKLRTHMREEIMQLHRRLKATTIYVTHDQTEAMTMASKIVILKDGYIQQIGTPKEVYNQPKNIFVAGFIGAPTINFLPGKLSNEEIKLLDGTVVGGVQQPLFHEGDVIIGVRPENMSLTSEQKGIPMSVRFTEMMGADMFVHGEVQGEKWKIRVNPDEDICVGETIYIQLDANKLHVFDPHTEESLYPHKELV</sequence>
<dbReference type="Pfam" id="PF08402">
    <property type="entry name" value="TOBE_2"/>
    <property type="match status" value="1"/>
</dbReference>
<dbReference type="InterPro" id="IPR003439">
    <property type="entry name" value="ABC_transporter-like_ATP-bd"/>
</dbReference>
<evidence type="ECO:0000313" key="9">
    <source>
        <dbReference type="Proteomes" id="UP000030401"/>
    </source>
</evidence>
<dbReference type="GO" id="GO:0005524">
    <property type="term" value="F:ATP binding"/>
    <property type="evidence" value="ECO:0007669"/>
    <property type="project" value="UniProtKB-KW"/>
</dbReference>
<dbReference type="GO" id="GO:0055052">
    <property type="term" value="C:ATP-binding cassette (ABC) transporter complex, substrate-binding subunit-containing"/>
    <property type="evidence" value="ECO:0007669"/>
    <property type="project" value="TreeGrafter"/>
</dbReference>
<proteinExistence type="predicted"/>
<comment type="caution">
    <text evidence="8">The sequence shown here is derived from an EMBL/GenBank/DDBJ whole genome shotgun (WGS) entry which is preliminary data.</text>
</comment>
<keyword evidence="4 8" id="KW-0067">ATP-binding</keyword>
<evidence type="ECO:0000256" key="2">
    <source>
        <dbReference type="ARBA" id="ARBA00022475"/>
    </source>
</evidence>
<dbReference type="SUPFAM" id="SSF52540">
    <property type="entry name" value="P-loop containing nucleoside triphosphate hydrolases"/>
    <property type="match status" value="1"/>
</dbReference>
<protein>
    <submittedName>
        <fullName evidence="8">Sugar ABC transporter ATP-binding protein</fullName>
    </submittedName>
</protein>
<dbReference type="Proteomes" id="UP000030401">
    <property type="component" value="Unassembled WGS sequence"/>
</dbReference>
<dbReference type="GO" id="GO:0016887">
    <property type="term" value="F:ATP hydrolysis activity"/>
    <property type="evidence" value="ECO:0007669"/>
    <property type="project" value="InterPro"/>
</dbReference>
<evidence type="ECO:0000259" key="7">
    <source>
        <dbReference type="PROSITE" id="PS50893"/>
    </source>
</evidence>
<keyword evidence="3" id="KW-0547">Nucleotide-binding</keyword>
<dbReference type="CDD" id="cd03301">
    <property type="entry name" value="ABC_MalK_N"/>
    <property type="match status" value="1"/>
</dbReference>
<dbReference type="InterPro" id="IPR047641">
    <property type="entry name" value="ABC_transpr_MalK/UgpC-like"/>
</dbReference>
<organism evidence="8 9">
    <name type="scientific">Pontibacillus litoralis JSM 072002</name>
    <dbReference type="NCBI Taxonomy" id="1385512"/>
    <lineage>
        <taxon>Bacteria</taxon>
        <taxon>Bacillati</taxon>
        <taxon>Bacillota</taxon>
        <taxon>Bacilli</taxon>
        <taxon>Bacillales</taxon>
        <taxon>Bacillaceae</taxon>
        <taxon>Pontibacillus</taxon>
    </lineage>
</organism>
<reference evidence="8 9" key="1">
    <citation type="submission" date="2013-08" db="EMBL/GenBank/DDBJ databases">
        <authorList>
            <person name="Huang J."/>
            <person name="Wang G."/>
        </authorList>
    </citation>
    <scope>NUCLEOTIDE SEQUENCE [LARGE SCALE GENOMIC DNA]</scope>
    <source>
        <strain evidence="8 9">JSM 072002</strain>
    </source>
</reference>
<dbReference type="EMBL" id="AVPG01000009">
    <property type="protein sequence ID" value="KGX86999.1"/>
    <property type="molecule type" value="Genomic_DNA"/>
</dbReference>
<dbReference type="OrthoDB" id="9802264at2"/>
<keyword evidence="2" id="KW-1003">Cell membrane</keyword>
<dbReference type="STRING" id="1385512.N784_02425"/>
<evidence type="ECO:0000256" key="3">
    <source>
        <dbReference type="ARBA" id="ARBA00022741"/>
    </source>
</evidence>
<dbReference type="GO" id="GO:0140359">
    <property type="term" value="F:ABC-type transporter activity"/>
    <property type="evidence" value="ECO:0007669"/>
    <property type="project" value="InterPro"/>
</dbReference>
<evidence type="ECO:0000256" key="1">
    <source>
        <dbReference type="ARBA" id="ARBA00022448"/>
    </source>
</evidence>
<dbReference type="InterPro" id="IPR027417">
    <property type="entry name" value="P-loop_NTPase"/>
</dbReference>
<accession>A0A0A5G4P9</accession>
<dbReference type="InterPro" id="IPR017871">
    <property type="entry name" value="ABC_transporter-like_CS"/>
</dbReference>
<keyword evidence="5" id="KW-1278">Translocase</keyword>
<dbReference type="eggNOG" id="COG3842">
    <property type="taxonomic scope" value="Bacteria"/>
</dbReference>
<keyword evidence="9" id="KW-1185">Reference proteome</keyword>
<gene>
    <name evidence="8" type="ORF">N784_02425</name>
</gene>
<dbReference type="Gene3D" id="3.40.50.300">
    <property type="entry name" value="P-loop containing nucleotide triphosphate hydrolases"/>
    <property type="match status" value="1"/>
</dbReference>
<dbReference type="InterPro" id="IPR013611">
    <property type="entry name" value="Transp-assoc_OB_typ2"/>
</dbReference>
<dbReference type="InterPro" id="IPR012340">
    <property type="entry name" value="NA-bd_OB-fold"/>
</dbReference>